<feature type="transmembrane region" description="Helical" evidence="1">
    <location>
        <begin position="193"/>
        <end position="214"/>
    </location>
</feature>
<feature type="transmembrane region" description="Helical" evidence="1">
    <location>
        <begin position="56"/>
        <end position="73"/>
    </location>
</feature>
<dbReference type="Proteomes" id="UP001500121">
    <property type="component" value="Unassembled WGS sequence"/>
</dbReference>
<feature type="transmembrane region" description="Helical" evidence="1">
    <location>
        <begin position="114"/>
        <end position="134"/>
    </location>
</feature>
<feature type="transmembrane region" description="Helical" evidence="1">
    <location>
        <begin position="85"/>
        <end position="107"/>
    </location>
</feature>
<evidence type="ECO:0000256" key="1">
    <source>
        <dbReference type="SAM" id="Phobius"/>
    </source>
</evidence>
<sequence length="444" mass="46068">MTVASSGRSLLRASVGVLRAAPEHTLGVAPSPGADAVGAEPGSAPAGVGSVAVERWLVLIIAAFGVVYSLQNLDGLIADWPAMSGPIGGAVVALVAASCCTGVVALAKPAISRHLFTIAVAAFVIAAVLWPFALHATLPADPFPWLTSTWPIEAVYLCGATSRIWIPLVATAATAVALALTLTGPGGFSGSDLVSTIVPMCAISAVLVLLIGALRHRIRLAERAQHNSLVEYRRSQQEVTTEAERVRTDALVHDSVLTTLLSAAAAASEDDEELAARMARNALRVLTHVNRRGAEGQVLPFALLLEHARNVVPDAFAAFTLSTEQAVDVVLPAAAADALLAAMVETMDNSIRHAGDADRVLSAEPLGPDGIRVLVADDGVGFEVVPALAMNRGLQLAVVERMRQVFGRADVVSAPEEGTSVTISWGSVVVSGTRPLEDRKVVTS</sequence>
<protein>
    <recommendedName>
        <fullName evidence="2">Histidine kinase/HSP90-like ATPase domain-containing protein</fullName>
    </recommendedName>
</protein>
<dbReference type="EMBL" id="BAABLP010000005">
    <property type="protein sequence ID" value="GAA4750952.1"/>
    <property type="molecule type" value="Genomic_DNA"/>
</dbReference>
<organism evidence="3 4">
    <name type="scientific">Amnibacterium soli</name>
    <dbReference type="NCBI Taxonomy" id="1282736"/>
    <lineage>
        <taxon>Bacteria</taxon>
        <taxon>Bacillati</taxon>
        <taxon>Actinomycetota</taxon>
        <taxon>Actinomycetes</taxon>
        <taxon>Micrococcales</taxon>
        <taxon>Microbacteriaceae</taxon>
        <taxon>Amnibacterium</taxon>
    </lineage>
</organism>
<feature type="domain" description="Histidine kinase/HSP90-like ATPase" evidence="2">
    <location>
        <begin position="337"/>
        <end position="424"/>
    </location>
</feature>
<proteinExistence type="predicted"/>
<comment type="caution">
    <text evidence="3">The sequence shown here is derived from an EMBL/GenBank/DDBJ whole genome shotgun (WGS) entry which is preliminary data.</text>
</comment>
<keyword evidence="1" id="KW-0812">Transmembrane</keyword>
<dbReference type="InterPro" id="IPR036890">
    <property type="entry name" value="HATPase_C_sf"/>
</dbReference>
<evidence type="ECO:0000313" key="3">
    <source>
        <dbReference type="EMBL" id="GAA4750952.1"/>
    </source>
</evidence>
<reference evidence="4" key="1">
    <citation type="journal article" date="2019" name="Int. J. Syst. Evol. Microbiol.">
        <title>The Global Catalogue of Microorganisms (GCM) 10K type strain sequencing project: providing services to taxonomists for standard genome sequencing and annotation.</title>
        <authorList>
            <consortium name="The Broad Institute Genomics Platform"/>
            <consortium name="The Broad Institute Genome Sequencing Center for Infectious Disease"/>
            <person name="Wu L."/>
            <person name="Ma J."/>
        </authorList>
    </citation>
    <scope>NUCLEOTIDE SEQUENCE [LARGE SCALE GENOMIC DNA]</scope>
    <source>
        <strain evidence="4">JCM 19015</strain>
    </source>
</reference>
<gene>
    <name evidence="3" type="ORF">GCM10025783_24260</name>
</gene>
<keyword evidence="1" id="KW-1133">Transmembrane helix</keyword>
<dbReference type="SUPFAM" id="SSF55874">
    <property type="entry name" value="ATPase domain of HSP90 chaperone/DNA topoisomerase II/histidine kinase"/>
    <property type="match status" value="1"/>
</dbReference>
<dbReference type="RefSeq" id="WP_345481505.1">
    <property type="nucleotide sequence ID" value="NZ_BAABLP010000005.1"/>
</dbReference>
<dbReference type="InterPro" id="IPR003594">
    <property type="entry name" value="HATPase_dom"/>
</dbReference>
<evidence type="ECO:0000313" key="4">
    <source>
        <dbReference type="Proteomes" id="UP001500121"/>
    </source>
</evidence>
<accession>A0ABP8ZAE0</accession>
<keyword evidence="1" id="KW-0472">Membrane</keyword>
<dbReference type="Gene3D" id="3.30.565.10">
    <property type="entry name" value="Histidine kinase-like ATPase, C-terminal domain"/>
    <property type="match status" value="1"/>
</dbReference>
<feature type="transmembrane region" description="Helical" evidence="1">
    <location>
        <begin position="154"/>
        <end position="181"/>
    </location>
</feature>
<dbReference type="Pfam" id="PF02518">
    <property type="entry name" value="HATPase_c"/>
    <property type="match status" value="1"/>
</dbReference>
<name>A0ABP8ZAE0_9MICO</name>
<evidence type="ECO:0000259" key="2">
    <source>
        <dbReference type="Pfam" id="PF02518"/>
    </source>
</evidence>
<keyword evidence="4" id="KW-1185">Reference proteome</keyword>